<feature type="transmembrane region" description="Helical" evidence="6">
    <location>
        <begin position="131"/>
        <end position="152"/>
    </location>
</feature>
<evidence type="ECO:0000256" key="4">
    <source>
        <dbReference type="ARBA" id="ARBA00022989"/>
    </source>
</evidence>
<protein>
    <recommendedName>
        <fullName evidence="9">O-antigen/teichoic acid export membrane protein</fullName>
    </recommendedName>
</protein>
<dbReference type="PANTHER" id="PTHR30250">
    <property type="entry name" value="PST FAMILY PREDICTED COLANIC ACID TRANSPORTER"/>
    <property type="match status" value="1"/>
</dbReference>
<evidence type="ECO:0000313" key="8">
    <source>
        <dbReference type="Proteomes" id="UP001596306"/>
    </source>
</evidence>
<feature type="transmembrane region" description="Helical" evidence="6">
    <location>
        <begin position="21"/>
        <end position="41"/>
    </location>
</feature>
<name>A0ABW1VA16_9MICO</name>
<keyword evidence="5 6" id="KW-0472">Membrane</keyword>
<feature type="transmembrane region" description="Helical" evidence="6">
    <location>
        <begin position="53"/>
        <end position="73"/>
    </location>
</feature>
<feature type="transmembrane region" description="Helical" evidence="6">
    <location>
        <begin position="369"/>
        <end position="390"/>
    </location>
</feature>
<feature type="transmembrane region" description="Helical" evidence="6">
    <location>
        <begin position="264"/>
        <end position="288"/>
    </location>
</feature>
<comment type="caution">
    <text evidence="7">The sequence shown here is derived from an EMBL/GenBank/DDBJ whole genome shotgun (WGS) entry which is preliminary data.</text>
</comment>
<proteinExistence type="predicted"/>
<evidence type="ECO:0000256" key="3">
    <source>
        <dbReference type="ARBA" id="ARBA00022692"/>
    </source>
</evidence>
<evidence type="ECO:0000313" key="7">
    <source>
        <dbReference type="EMBL" id="MFC6354806.1"/>
    </source>
</evidence>
<feature type="transmembrane region" description="Helical" evidence="6">
    <location>
        <begin position="335"/>
        <end position="357"/>
    </location>
</feature>
<gene>
    <name evidence="7" type="ORF">ACFQB0_01585</name>
</gene>
<comment type="subcellular location">
    <subcellularLocation>
        <location evidence="1">Cell membrane</location>
        <topology evidence="1">Multi-pass membrane protein</topology>
    </subcellularLocation>
</comment>
<dbReference type="Proteomes" id="UP001596306">
    <property type="component" value="Unassembled WGS sequence"/>
</dbReference>
<feature type="transmembrane region" description="Helical" evidence="6">
    <location>
        <begin position="187"/>
        <end position="211"/>
    </location>
</feature>
<feature type="transmembrane region" description="Helical" evidence="6">
    <location>
        <begin position="396"/>
        <end position="417"/>
    </location>
</feature>
<feature type="transmembrane region" description="Helical" evidence="6">
    <location>
        <begin position="98"/>
        <end position="119"/>
    </location>
</feature>
<evidence type="ECO:0000256" key="1">
    <source>
        <dbReference type="ARBA" id="ARBA00004651"/>
    </source>
</evidence>
<dbReference type="EMBL" id="JBHSTP010000001">
    <property type="protein sequence ID" value="MFC6354806.1"/>
    <property type="molecule type" value="Genomic_DNA"/>
</dbReference>
<keyword evidence="2" id="KW-1003">Cell membrane</keyword>
<sequence length="429" mass="44550">MTEASSEPVPAAASRVRHGPSGLAIVLISTAVAGGLGYIIQTVAGLALTPAQYKGFGVFWATLYLIVGGVSGIQQEVSRATREPEAERDKKASNPLRSFVVVFAVFVAIVIAASTPLWVGAVFPGHVVTSASAVVVGAVSYVGFATISGVLYGRKAWPILALVVVVDPALRLLFVSIALGVGGDQELLDWAIVLPIPITFLLSLLLVRFRLPHRSVVDVPLRVLVSNSAQTIVGTTATAVLVSGLPLFIGASSGGEDPSDVGSLIFNITLTRAPLVIPFLALQSYLIVHFRDQLRALWASLLKVLAIVAVATVVASVLVWLFAPVVVGWIFGSGYVLSGATLAGLVASAGLTGALCVSGPAVIARSGHTAFLVGWVLAALCLVAVLFTPWDLLSRTATALVVAPLLGLIVHLGYLLLFDLGERRASTSS</sequence>
<feature type="transmembrane region" description="Helical" evidence="6">
    <location>
        <begin position="300"/>
        <end position="323"/>
    </location>
</feature>
<dbReference type="PANTHER" id="PTHR30250:SF11">
    <property type="entry name" value="O-ANTIGEN TRANSPORTER-RELATED"/>
    <property type="match status" value="1"/>
</dbReference>
<feature type="transmembrane region" description="Helical" evidence="6">
    <location>
        <begin position="159"/>
        <end position="181"/>
    </location>
</feature>
<dbReference type="RefSeq" id="WP_386726715.1">
    <property type="nucleotide sequence ID" value="NZ_JBHSTP010000001.1"/>
</dbReference>
<accession>A0ABW1VA16</accession>
<evidence type="ECO:0000256" key="2">
    <source>
        <dbReference type="ARBA" id="ARBA00022475"/>
    </source>
</evidence>
<evidence type="ECO:0008006" key="9">
    <source>
        <dbReference type="Google" id="ProtNLM"/>
    </source>
</evidence>
<keyword evidence="8" id="KW-1185">Reference proteome</keyword>
<evidence type="ECO:0000256" key="6">
    <source>
        <dbReference type="SAM" id="Phobius"/>
    </source>
</evidence>
<reference evidence="8" key="1">
    <citation type="journal article" date="2019" name="Int. J. Syst. Evol. Microbiol.">
        <title>The Global Catalogue of Microorganisms (GCM) 10K type strain sequencing project: providing services to taxonomists for standard genome sequencing and annotation.</title>
        <authorList>
            <consortium name="The Broad Institute Genomics Platform"/>
            <consortium name="The Broad Institute Genome Sequencing Center for Infectious Disease"/>
            <person name="Wu L."/>
            <person name="Ma J."/>
        </authorList>
    </citation>
    <scope>NUCLEOTIDE SEQUENCE [LARGE SCALE GENOMIC DNA]</scope>
    <source>
        <strain evidence="8">CCUG 43304</strain>
    </source>
</reference>
<keyword evidence="4 6" id="KW-1133">Transmembrane helix</keyword>
<organism evidence="7 8">
    <name type="scientific">Luethyella okanaganae</name>
    <dbReference type="NCBI Taxonomy" id="69372"/>
    <lineage>
        <taxon>Bacteria</taxon>
        <taxon>Bacillati</taxon>
        <taxon>Actinomycetota</taxon>
        <taxon>Actinomycetes</taxon>
        <taxon>Micrococcales</taxon>
        <taxon>Microbacteriaceae</taxon>
        <taxon>Luethyella</taxon>
    </lineage>
</organism>
<dbReference type="InterPro" id="IPR050833">
    <property type="entry name" value="Poly_Biosynth_Transport"/>
</dbReference>
<evidence type="ECO:0000256" key="5">
    <source>
        <dbReference type="ARBA" id="ARBA00023136"/>
    </source>
</evidence>
<keyword evidence="3 6" id="KW-0812">Transmembrane</keyword>
<feature type="transmembrane region" description="Helical" evidence="6">
    <location>
        <begin position="232"/>
        <end position="252"/>
    </location>
</feature>